<feature type="transmembrane region" description="Helical" evidence="9">
    <location>
        <begin position="175"/>
        <end position="192"/>
    </location>
</feature>
<feature type="transmembrane region" description="Helical" evidence="9">
    <location>
        <begin position="306"/>
        <end position="326"/>
    </location>
</feature>
<dbReference type="CDD" id="cd06550">
    <property type="entry name" value="TM_ABC_iron-siderophores_like"/>
    <property type="match status" value="1"/>
</dbReference>
<proteinExistence type="inferred from homology"/>
<evidence type="ECO:0000313" key="10">
    <source>
        <dbReference type="EMBL" id="GHD33920.1"/>
    </source>
</evidence>
<dbReference type="GO" id="GO:0005886">
    <property type="term" value="C:plasma membrane"/>
    <property type="evidence" value="ECO:0007669"/>
    <property type="project" value="UniProtKB-SubCell"/>
</dbReference>
<keyword evidence="6 9" id="KW-1133">Transmembrane helix</keyword>
<keyword evidence="5 9" id="KW-0812">Transmembrane</keyword>
<evidence type="ECO:0000256" key="3">
    <source>
        <dbReference type="ARBA" id="ARBA00022448"/>
    </source>
</evidence>
<feature type="transmembrane region" description="Helical" evidence="9">
    <location>
        <begin position="40"/>
        <end position="60"/>
    </location>
</feature>
<evidence type="ECO:0000256" key="7">
    <source>
        <dbReference type="ARBA" id="ARBA00023136"/>
    </source>
</evidence>
<dbReference type="EMBL" id="BMXL01000028">
    <property type="protein sequence ID" value="GHD33920.1"/>
    <property type="molecule type" value="Genomic_DNA"/>
</dbReference>
<feature type="transmembrane region" description="Helical" evidence="9">
    <location>
        <begin position="94"/>
        <end position="112"/>
    </location>
</feature>
<feature type="transmembrane region" description="Helical" evidence="9">
    <location>
        <begin position="221"/>
        <end position="241"/>
    </location>
</feature>
<evidence type="ECO:0000256" key="1">
    <source>
        <dbReference type="ARBA" id="ARBA00004651"/>
    </source>
</evidence>
<evidence type="ECO:0000256" key="4">
    <source>
        <dbReference type="ARBA" id="ARBA00022475"/>
    </source>
</evidence>
<feature type="region of interest" description="Disordered" evidence="8">
    <location>
        <begin position="1"/>
        <end position="23"/>
    </location>
</feature>
<feature type="transmembrane region" description="Helical" evidence="9">
    <location>
        <begin position="338"/>
        <end position="355"/>
    </location>
</feature>
<dbReference type="PANTHER" id="PTHR30472">
    <property type="entry name" value="FERRIC ENTEROBACTIN TRANSPORT SYSTEM PERMEASE PROTEIN"/>
    <property type="match status" value="1"/>
</dbReference>
<reference evidence="10 11" key="1">
    <citation type="journal article" date="2014" name="Int. J. Syst. Evol. Microbiol.">
        <title>Complete genome sequence of Corynebacterium casei LMG S-19264T (=DSM 44701T), isolated from a smear-ripened cheese.</title>
        <authorList>
            <consortium name="US DOE Joint Genome Institute (JGI-PGF)"/>
            <person name="Walter F."/>
            <person name="Albersmeier A."/>
            <person name="Kalinowski J."/>
            <person name="Ruckert C."/>
        </authorList>
    </citation>
    <scope>NUCLEOTIDE SEQUENCE [LARGE SCALE GENOMIC DNA]</scope>
    <source>
        <strain evidence="10 11">KCTC 19473</strain>
    </source>
</reference>
<organism evidence="10 11">
    <name type="scientific">Nocardiopsis kunsanensis</name>
    <dbReference type="NCBI Taxonomy" id="141693"/>
    <lineage>
        <taxon>Bacteria</taxon>
        <taxon>Bacillati</taxon>
        <taxon>Actinomycetota</taxon>
        <taxon>Actinomycetes</taxon>
        <taxon>Streptosporangiales</taxon>
        <taxon>Nocardiopsidaceae</taxon>
        <taxon>Nocardiopsis</taxon>
    </lineage>
</organism>
<feature type="transmembrane region" description="Helical" evidence="9">
    <location>
        <begin position="149"/>
        <end position="168"/>
    </location>
</feature>
<dbReference type="PANTHER" id="PTHR30472:SF24">
    <property type="entry name" value="FERRIC ENTEROBACTIN TRANSPORT SYSTEM PERMEASE PROTEIN FEPG"/>
    <property type="match status" value="1"/>
</dbReference>
<name>A0A918XIL8_9ACTN</name>
<evidence type="ECO:0000256" key="8">
    <source>
        <dbReference type="SAM" id="MobiDB-lite"/>
    </source>
</evidence>
<dbReference type="InterPro" id="IPR037294">
    <property type="entry name" value="ABC_BtuC-like"/>
</dbReference>
<dbReference type="GO" id="GO:0022857">
    <property type="term" value="F:transmembrane transporter activity"/>
    <property type="evidence" value="ECO:0007669"/>
    <property type="project" value="InterPro"/>
</dbReference>
<gene>
    <name evidence="10" type="ORF">GCM10007147_39140</name>
</gene>
<dbReference type="Proteomes" id="UP000654947">
    <property type="component" value="Unassembled WGS sequence"/>
</dbReference>
<evidence type="ECO:0000256" key="2">
    <source>
        <dbReference type="ARBA" id="ARBA00007935"/>
    </source>
</evidence>
<dbReference type="InterPro" id="IPR000522">
    <property type="entry name" value="ABC_transptr_permease_BtuC"/>
</dbReference>
<evidence type="ECO:0000256" key="5">
    <source>
        <dbReference type="ARBA" id="ARBA00022692"/>
    </source>
</evidence>
<comment type="similarity">
    <text evidence="2">Belongs to the binding-protein-dependent transport system permease family. FecCD subfamily.</text>
</comment>
<dbReference type="Pfam" id="PF01032">
    <property type="entry name" value="FecCD"/>
    <property type="match status" value="1"/>
</dbReference>
<comment type="caution">
    <text evidence="10">The sequence shown here is derived from an EMBL/GenBank/DDBJ whole genome shotgun (WGS) entry which is preliminary data.</text>
</comment>
<comment type="subcellular location">
    <subcellularLocation>
        <location evidence="1">Cell membrane</location>
        <topology evidence="1">Multi-pass membrane protein</topology>
    </subcellularLocation>
</comment>
<dbReference type="RefSeq" id="WP_193518461.1">
    <property type="nucleotide sequence ID" value="NZ_BMXL01000028.1"/>
</dbReference>
<feature type="transmembrane region" description="Helical" evidence="9">
    <location>
        <begin position="267"/>
        <end position="294"/>
    </location>
</feature>
<evidence type="ECO:0000256" key="9">
    <source>
        <dbReference type="SAM" id="Phobius"/>
    </source>
</evidence>
<feature type="transmembrane region" description="Helical" evidence="9">
    <location>
        <begin position="124"/>
        <end position="143"/>
    </location>
</feature>
<dbReference type="AlphaFoldDB" id="A0A918XIL8"/>
<keyword evidence="7 9" id="KW-0472">Membrane</keyword>
<dbReference type="GO" id="GO:0033214">
    <property type="term" value="P:siderophore-iron import into cell"/>
    <property type="evidence" value="ECO:0007669"/>
    <property type="project" value="TreeGrafter"/>
</dbReference>
<sequence>MNKTLTPRRGSDRPRRTPRGTVPVRPLQGRLSFLARPRTLVVCLVLALTGVLTLAVSVSVGDYEVPLAAVPGAILGYGEHLDVFFVQGTRLPRALTAVGVGAALGVAGAVFQSLSRNALGSPDIIGFTSGAATGAVAVILVFGAGRLGISLGAVAGGLATAAAVYLLAMKNGVQGYRLVLVGIGISAMLSSVRDYLMTRAELTDALGAQIWMIGSLNGRGWAEVVAVWAAFVLLGGVLFALGRRLRFMELGEDTARGLGVDTRGTQIIAFATASALTGAAIAVAGPIGFVALAAPQLARRLTRSGGTTLAGAAAMGATLLVVADLVAMRALAPTQLPVGVVTAVIGGTYLIWLLYTEWRGGRA</sequence>
<evidence type="ECO:0000313" key="11">
    <source>
        <dbReference type="Proteomes" id="UP000654947"/>
    </source>
</evidence>
<keyword evidence="3" id="KW-0813">Transport</keyword>
<dbReference type="Gene3D" id="1.10.3470.10">
    <property type="entry name" value="ABC transporter involved in vitamin B12 uptake, BtuC"/>
    <property type="match status" value="1"/>
</dbReference>
<evidence type="ECO:0000256" key="6">
    <source>
        <dbReference type="ARBA" id="ARBA00022989"/>
    </source>
</evidence>
<keyword evidence="4" id="KW-1003">Cell membrane</keyword>
<keyword evidence="11" id="KW-1185">Reference proteome</keyword>
<dbReference type="SUPFAM" id="SSF81345">
    <property type="entry name" value="ABC transporter involved in vitamin B12 uptake, BtuC"/>
    <property type="match status" value="1"/>
</dbReference>
<accession>A0A918XIL8</accession>
<protein>
    <submittedName>
        <fullName evidence="10">ABC transporter permease</fullName>
    </submittedName>
</protein>